<dbReference type="Gene3D" id="2.10.25.30">
    <property type="entry name" value="EGF-like, alliinase"/>
    <property type="match status" value="1"/>
</dbReference>
<comment type="similarity">
    <text evidence="2">Belongs to the alliinase family.</text>
</comment>
<evidence type="ECO:0000256" key="5">
    <source>
        <dbReference type="SAM" id="MobiDB-lite"/>
    </source>
</evidence>
<comment type="cofactor">
    <cofactor evidence="1">
        <name>pyridoxal 5'-phosphate</name>
        <dbReference type="ChEBI" id="CHEBI:597326"/>
    </cofactor>
</comment>
<dbReference type="InterPro" id="IPR037029">
    <property type="entry name" value="Alliinase_N_sf"/>
</dbReference>
<keyword evidence="4" id="KW-0663">Pyridoxal phosphate</keyword>
<dbReference type="CDD" id="cd00609">
    <property type="entry name" value="AAT_like"/>
    <property type="match status" value="1"/>
</dbReference>
<dbReference type="PANTHER" id="PTHR43795">
    <property type="entry name" value="BIFUNCTIONAL ASPARTATE AMINOTRANSFERASE AND GLUTAMATE/ASPARTATE-PREPHENATE AMINOTRANSFERASE-RELATED"/>
    <property type="match status" value="1"/>
</dbReference>
<dbReference type="Gene3D" id="3.90.1150.10">
    <property type="entry name" value="Aspartate Aminotransferase, domain 1"/>
    <property type="match status" value="1"/>
</dbReference>
<proteinExistence type="inferred from homology"/>
<dbReference type="EMBL" id="JBBPBN010000984">
    <property type="protein sequence ID" value="KAK8480804.1"/>
    <property type="molecule type" value="Genomic_DNA"/>
</dbReference>
<reference evidence="7 8" key="1">
    <citation type="journal article" date="2024" name="G3 (Bethesda)">
        <title>Genome assembly of Hibiscus sabdariffa L. provides insights into metabolisms of medicinal natural products.</title>
        <authorList>
            <person name="Kim T."/>
        </authorList>
    </citation>
    <scope>NUCLEOTIDE SEQUENCE [LARGE SCALE GENOMIC DNA]</scope>
    <source>
        <strain evidence="7">TK-2024</strain>
        <tissue evidence="7">Old leaves</tissue>
    </source>
</reference>
<dbReference type="Pfam" id="PF04864">
    <property type="entry name" value="Alliinase_C"/>
    <property type="match status" value="1"/>
</dbReference>
<dbReference type="InterPro" id="IPR015422">
    <property type="entry name" value="PyrdxlP-dep_Trfase_small"/>
</dbReference>
<comment type="caution">
    <text evidence="7">The sequence shown here is derived from an EMBL/GenBank/DDBJ whole genome shotgun (WGS) entry which is preliminary data.</text>
</comment>
<dbReference type="SUPFAM" id="SSF53383">
    <property type="entry name" value="PLP-dependent transferases"/>
    <property type="match status" value="1"/>
</dbReference>
<evidence type="ECO:0000256" key="1">
    <source>
        <dbReference type="ARBA" id="ARBA00001933"/>
    </source>
</evidence>
<dbReference type="PANTHER" id="PTHR43795:SF15">
    <property type="entry name" value="TRYPTOPHAN AMINOTRANSFERASE-RELATED PROTEIN 1"/>
    <property type="match status" value="1"/>
</dbReference>
<evidence type="ECO:0000259" key="6">
    <source>
        <dbReference type="Pfam" id="PF04864"/>
    </source>
</evidence>
<dbReference type="InterPro" id="IPR015421">
    <property type="entry name" value="PyrdxlP-dep_Trfase_major"/>
</dbReference>
<feature type="domain" description="Alliinase C-terminal" evidence="6">
    <location>
        <begin position="32"/>
        <end position="390"/>
    </location>
</feature>
<dbReference type="InterPro" id="IPR050478">
    <property type="entry name" value="Ethylene_sulfur-biosynth"/>
</dbReference>
<feature type="region of interest" description="Disordered" evidence="5">
    <location>
        <begin position="1"/>
        <end position="20"/>
    </location>
</feature>
<dbReference type="Gene3D" id="3.40.640.10">
    <property type="entry name" value="Type I PLP-dependent aspartate aminotransferase-like (Major domain)"/>
    <property type="match status" value="1"/>
</dbReference>
<evidence type="ECO:0000313" key="8">
    <source>
        <dbReference type="Proteomes" id="UP001396334"/>
    </source>
</evidence>
<evidence type="ECO:0000256" key="4">
    <source>
        <dbReference type="ARBA" id="ARBA00022898"/>
    </source>
</evidence>
<sequence>MDTGVQTTVPAEKSDVSAATKTPTTLSSDCIINFARGDPMLYEPYWKNKGDRCKMVTLGDELMSYFSNALNLCWFLMPELDCAIRRLHRVVGNAEADNRFIIVGNGSTQTFHALLYALSSPGHPEPVSVVAAAPFYSSYPEETEFLQSRLYKWAGDANCFDKDGAYIEVVTSPNNPDGSIRHTVVNREGGKSIHDLAYYWPQYTPITHKADHDVMLFTFSKATGHAGSRIGWAIIKDKAIAAKIVKFVELSSIGVSKESQLRAATILGVISEDCQNPGLEEENLFEYGRRIMSARWKKLREVVMKSNGTFVLPEYPRDYCRFTGEYTDSNPAFAWLRCKEGLNCEKLLKDECRIITRGGTCFGVEETYSRVSMLCSDAEFDFMLERLSTIKN</sequence>
<dbReference type="InterPro" id="IPR006948">
    <property type="entry name" value="Alliinase_C"/>
</dbReference>
<organism evidence="7 8">
    <name type="scientific">Hibiscus sabdariffa</name>
    <name type="common">roselle</name>
    <dbReference type="NCBI Taxonomy" id="183260"/>
    <lineage>
        <taxon>Eukaryota</taxon>
        <taxon>Viridiplantae</taxon>
        <taxon>Streptophyta</taxon>
        <taxon>Embryophyta</taxon>
        <taxon>Tracheophyta</taxon>
        <taxon>Spermatophyta</taxon>
        <taxon>Magnoliopsida</taxon>
        <taxon>eudicotyledons</taxon>
        <taxon>Gunneridae</taxon>
        <taxon>Pentapetalae</taxon>
        <taxon>rosids</taxon>
        <taxon>malvids</taxon>
        <taxon>Malvales</taxon>
        <taxon>Malvaceae</taxon>
        <taxon>Malvoideae</taxon>
        <taxon>Hibiscus</taxon>
    </lineage>
</organism>
<keyword evidence="8" id="KW-1185">Reference proteome</keyword>
<dbReference type="Proteomes" id="UP001396334">
    <property type="component" value="Unassembled WGS sequence"/>
</dbReference>
<keyword evidence="3" id="KW-0032">Aminotransferase</keyword>
<keyword evidence="3" id="KW-0808">Transferase</keyword>
<name>A0ABR1ZJP3_9ROSI</name>
<evidence type="ECO:0000313" key="7">
    <source>
        <dbReference type="EMBL" id="KAK8480804.1"/>
    </source>
</evidence>
<evidence type="ECO:0000256" key="2">
    <source>
        <dbReference type="ARBA" id="ARBA00006312"/>
    </source>
</evidence>
<dbReference type="InterPro" id="IPR015424">
    <property type="entry name" value="PyrdxlP-dep_Trfase"/>
</dbReference>
<protein>
    <recommendedName>
        <fullName evidence="6">Alliinase C-terminal domain-containing protein</fullName>
    </recommendedName>
</protein>
<gene>
    <name evidence="7" type="ORF">V6N11_073155</name>
</gene>
<accession>A0ABR1ZJP3</accession>
<evidence type="ECO:0000256" key="3">
    <source>
        <dbReference type="ARBA" id="ARBA00022576"/>
    </source>
</evidence>